<keyword evidence="3" id="KW-1185">Reference proteome</keyword>
<accession>A0A8H3FZE4</accession>
<dbReference type="OrthoDB" id="5422579at2759"/>
<dbReference type="AlphaFoldDB" id="A0A8H3FZE4"/>
<evidence type="ECO:0000259" key="1">
    <source>
        <dbReference type="Pfam" id="PF00646"/>
    </source>
</evidence>
<dbReference type="EMBL" id="CAJPDQ010000049">
    <property type="protein sequence ID" value="CAF9932895.1"/>
    <property type="molecule type" value="Genomic_DNA"/>
</dbReference>
<dbReference type="Proteomes" id="UP000664169">
    <property type="component" value="Unassembled WGS sequence"/>
</dbReference>
<proteinExistence type="predicted"/>
<dbReference type="Pfam" id="PF00646">
    <property type="entry name" value="F-box"/>
    <property type="match status" value="1"/>
</dbReference>
<feature type="domain" description="F-box" evidence="1">
    <location>
        <begin position="5"/>
        <end position="34"/>
    </location>
</feature>
<evidence type="ECO:0000313" key="2">
    <source>
        <dbReference type="EMBL" id="CAF9932895.1"/>
    </source>
</evidence>
<organism evidence="2 3">
    <name type="scientific">Gomphillus americanus</name>
    <dbReference type="NCBI Taxonomy" id="1940652"/>
    <lineage>
        <taxon>Eukaryota</taxon>
        <taxon>Fungi</taxon>
        <taxon>Dikarya</taxon>
        <taxon>Ascomycota</taxon>
        <taxon>Pezizomycotina</taxon>
        <taxon>Lecanoromycetes</taxon>
        <taxon>OSLEUM clade</taxon>
        <taxon>Ostropomycetidae</taxon>
        <taxon>Ostropales</taxon>
        <taxon>Graphidaceae</taxon>
        <taxon>Gomphilloideae</taxon>
        <taxon>Gomphillus</taxon>
    </lineage>
</organism>
<reference evidence="2" key="1">
    <citation type="submission" date="2021-03" db="EMBL/GenBank/DDBJ databases">
        <authorList>
            <person name="Tagirdzhanova G."/>
        </authorList>
    </citation>
    <scope>NUCLEOTIDE SEQUENCE</scope>
</reference>
<evidence type="ECO:0000313" key="3">
    <source>
        <dbReference type="Proteomes" id="UP000664169"/>
    </source>
</evidence>
<dbReference type="InterPro" id="IPR001810">
    <property type="entry name" value="F-box_dom"/>
</dbReference>
<name>A0A8H3FZE4_9LECA</name>
<comment type="caution">
    <text evidence="2">The sequence shown here is derived from an EMBL/GenBank/DDBJ whole genome shotgun (WGS) entry which is preliminary data.</text>
</comment>
<sequence>MDHYLPSEILVLVCAFVDRRDLPTIRLVSRRFASAGLPYLTIGEHFFLRNHSLRRLQSIADHPVMHRNLDRITFVVDVVPNFRSMDVWEFQGRALCHALPEEGEVIAKDWLRKHPVSEVVPLHGLDIKFREFGWECQQKIRAEQERLVAGLHDRTLKEAIGHSFAKLPNLKAFALKTFDHRYEAVMRHLYSLDLKKSWYCCNYTCAPESFDTVCLHVFDALLTRNSFINCNIGSNREAALPLEYLCIAATDYVNFTRQSLDILWERPRILQHVRDVRLHTFALDRLVSVFDYNQIHFNTEEHGAFFSQLLTNLPNLESLDLMVRAEEDFKLRAILGKCTWPKLHSLDLANIDVNFTIIRDFLASHAESMKFLQVVCTNLEPADGSQQYLWIELLRFIKDSLKLQHLSLLPDLTEQRDIQFKSQSRLWLNSGISISIDDAARYLVCGSRPEAARRLDDVSDNEDVAADIDEESLEILTWDDLVTAYE</sequence>
<gene>
    <name evidence="2" type="ORF">GOMPHAMPRED_006691</name>
</gene>
<protein>
    <recommendedName>
        <fullName evidence="1">F-box domain-containing protein</fullName>
    </recommendedName>
</protein>
<dbReference type="SUPFAM" id="SSF52047">
    <property type="entry name" value="RNI-like"/>
    <property type="match status" value="1"/>
</dbReference>